<evidence type="ECO:0000259" key="7">
    <source>
        <dbReference type="PROSITE" id="PS50812"/>
    </source>
</evidence>
<evidence type="ECO:0000256" key="2">
    <source>
        <dbReference type="ARBA" id="ARBA00022723"/>
    </source>
</evidence>
<reference evidence="9" key="1">
    <citation type="submission" date="2021-07" db="EMBL/GenBank/DDBJ databases">
        <authorList>
            <person name="Catto M.A."/>
            <person name="Jacobson A."/>
            <person name="Kennedy G."/>
            <person name="Labadie P."/>
            <person name="Hunt B.G."/>
            <person name="Srinivasan R."/>
        </authorList>
    </citation>
    <scope>NUCLEOTIDE SEQUENCE</scope>
    <source>
        <strain evidence="9">PL_HMW_Pooled</strain>
        <tissue evidence="9">Head</tissue>
    </source>
</reference>
<dbReference type="GO" id="GO:0008270">
    <property type="term" value="F:zinc ion binding"/>
    <property type="evidence" value="ECO:0007669"/>
    <property type="project" value="UniProtKB-KW"/>
</dbReference>
<keyword evidence="5" id="KW-0539">Nucleus</keyword>
<dbReference type="Gene3D" id="2.30.30.140">
    <property type="match status" value="1"/>
</dbReference>
<feature type="region of interest" description="Disordered" evidence="6">
    <location>
        <begin position="1"/>
        <end position="26"/>
    </location>
</feature>
<dbReference type="AlphaFoldDB" id="A0AAE1HR17"/>
<dbReference type="InterPro" id="IPR049554">
    <property type="entry name" value="DNMT3_ADD_PHD"/>
</dbReference>
<dbReference type="InterPro" id="IPR040552">
    <property type="entry name" value="DNMT3_ADD_GATA1-like"/>
</dbReference>
<keyword evidence="2" id="KW-0479">Metal-binding</keyword>
<dbReference type="Pfam" id="PF00855">
    <property type="entry name" value="PWWP"/>
    <property type="match status" value="1"/>
</dbReference>
<dbReference type="Proteomes" id="UP001219518">
    <property type="component" value="Unassembled WGS sequence"/>
</dbReference>
<feature type="compositionally biased region" description="Polar residues" evidence="6">
    <location>
        <begin position="526"/>
        <end position="540"/>
    </location>
</feature>
<feature type="domain" description="PHD-type" evidence="8">
    <location>
        <begin position="204"/>
        <end position="340"/>
    </location>
</feature>
<dbReference type="InterPro" id="IPR029063">
    <property type="entry name" value="SAM-dependent_MTases_sf"/>
</dbReference>
<name>A0AAE1HR17_9NEOP</name>
<keyword evidence="10" id="KW-1185">Reference proteome</keyword>
<dbReference type="EMBL" id="JAHWGI010001220">
    <property type="protein sequence ID" value="KAK3925185.1"/>
    <property type="molecule type" value="Genomic_DNA"/>
</dbReference>
<feature type="region of interest" description="Disordered" evidence="6">
    <location>
        <begin position="526"/>
        <end position="545"/>
    </location>
</feature>
<evidence type="ECO:0000256" key="5">
    <source>
        <dbReference type="ARBA" id="ARBA00023242"/>
    </source>
</evidence>
<dbReference type="GO" id="GO:0005634">
    <property type="term" value="C:nucleus"/>
    <property type="evidence" value="ECO:0007669"/>
    <property type="project" value="UniProtKB-SubCell"/>
</dbReference>
<accession>A0AAE1HR17</accession>
<dbReference type="SMART" id="SM00293">
    <property type="entry name" value="PWWP"/>
    <property type="match status" value="1"/>
</dbReference>
<evidence type="ECO:0000313" key="10">
    <source>
        <dbReference type="Proteomes" id="UP001219518"/>
    </source>
</evidence>
<dbReference type="CDD" id="cd05835">
    <property type="entry name" value="PWWP_DNMT3"/>
    <property type="match status" value="1"/>
</dbReference>
<feature type="non-terminal residue" evidence="9">
    <location>
        <position position="1"/>
    </location>
</feature>
<dbReference type="SUPFAM" id="SSF63748">
    <property type="entry name" value="Tudor/PWWP/MBT"/>
    <property type="match status" value="1"/>
</dbReference>
<reference evidence="9" key="2">
    <citation type="journal article" date="2023" name="BMC Genomics">
        <title>Pest status, molecular evolution, and epigenetic factors derived from the genome assembly of Frankliniella fusca, a thysanopteran phytovirus vector.</title>
        <authorList>
            <person name="Catto M.A."/>
            <person name="Labadie P.E."/>
            <person name="Jacobson A.L."/>
            <person name="Kennedy G.G."/>
            <person name="Srinivasan R."/>
            <person name="Hunt B.G."/>
        </authorList>
    </citation>
    <scope>NUCLEOTIDE SEQUENCE</scope>
    <source>
        <strain evidence="9">PL_HMW_Pooled</strain>
    </source>
</reference>
<protein>
    <submittedName>
        <fullName evidence="9">DNA (Cytosine-5)-methyltransferase 3B</fullName>
    </submittedName>
</protein>
<evidence type="ECO:0000256" key="3">
    <source>
        <dbReference type="ARBA" id="ARBA00022771"/>
    </source>
</evidence>
<keyword evidence="3" id="KW-0863">Zinc-finger</keyword>
<dbReference type="InterPro" id="IPR025766">
    <property type="entry name" value="ADD"/>
</dbReference>
<gene>
    <name evidence="9" type="ORF">KUF71_013454</name>
</gene>
<evidence type="ECO:0000256" key="4">
    <source>
        <dbReference type="ARBA" id="ARBA00022833"/>
    </source>
</evidence>
<organism evidence="9 10">
    <name type="scientific">Frankliniella fusca</name>
    <dbReference type="NCBI Taxonomy" id="407009"/>
    <lineage>
        <taxon>Eukaryota</taxon>
        <taxon>Metazoa</taxon>
        <taxon>Ecdysozoa</taxon>
        <taxon>Arthropoda</taxon>
        <taxon>Hexapoda</taxon>
        <taxon>Insecta</taxon>
        <taxon>Pterygota</taxon>
        <taxon>Neoptera</taxon>
        <taxon>Paraneoptera</taxon>
        <taxon>Thysanoptera</taxon>
        <taxon>Terebrantia</taxon>
        <taxon>Thripoidea</taxon>
        <taxon>Thripidae</taxon>
        <taxon>Frankliniella</taxon>
    </lineage>
</organism>
<dbReference type="PROSITE" id="PS51533">
    <property type="entry name" value="ADD"/>
    <property type="match status" value="1"/>
</dbReference>
<dbReference type="CDD" id="cd11725">
    <property type="entry name" value="ADDz_Dnmt3"/>
    <property type="match status" value="1"/>
</dbReference>
<dbReference type="PROSITE" id="PS50812">
    <property type="entry name" value="PWWP"/>
    <property type="match status" value="1"/>
</dbReference>
<sequence length="559" mass="64153">GGTPKKRGRKGKRGREPSSPPVSSLKNPQVGDLVWAKVKNYRWWPAILVDKEDCGKLVALGGRMSTYFVFWFGDSRVSPVALSNLVDFREGYQKFIKPMGNQIFKSGVYMAITELRKSLSLEIEDWNINKSFAWANEGFPLPEGCDESKTKETPSQYVRTKLRKLRMKYETGGDGSDDERTQDETENSTLYLEYPEEASALLHSVRDETLAIEEVCLACLTKVDCSKEHPLFLGGLCEICWINFVERYFAIGCDQVPYYCNICLKMGDMMVCSNPDCLKLSYCDKCIALKATLGVVDIIRHQDPWLCFLCEPYSSVMHGLLEPRTQWRQSILQIFHSNVPSFGQLRDVPIRILCLDGSCKIALKVFSALQLSNVNVQALFLCDYTEDEVFQVQESLPNAKYVNLLKSMIHYEAYEHLSKVKPIHLVIASFTGTEEESLGRMFFSFHNIVSMINIINLSPQQSYDQMWLFEAQPPQCNNYRTLMSRYLQVEPIKWSADKNDDKMYWTNVETLWAKFNEPKQNCSNKLAEASQTNTSNSPYESGSEEEACRYIIRRKKHKH</sequence>
<comment type="caution">
    <text evidence="9">The sequence shown here is derived from an EMBL/GenBank/DDBJ whole genome shotgun (WGS) entry which is preliminary data.</text>
</comment>
<comment type="subcellular location">
    <subcellularLocation>
        <location evidence="1">Nucleus</location>
    </subcellularLocation>
</comment>
<evidence type="ECO:0000256" key="6">
    <source>
        <dbReference type="SAM" id="MobiDB-lite"/>
    </source>
</evidence>
<proteinExistence type="predicted"/>
<evidence type="ECO:0000256" key="1">
    <source>
        <dbReference type="ARBA" id="ARBA00004123"/>
    </source>
</evidence>
<dbReference type="InterPro" id="IPR000313">
    <property type="entry name" value="PWWP_dom"/>
</dbReference>
<dbReference type="Pfam" id="PF17980">
    <property type="entry name" value="ADD_DNMT3"/>
    <property type="match status" value="1"/>
</dbReference>
<dbReference type="Pfam" id="PF21255">
    <property type="entry name" value="DNMT3_ADD_GATA1-like"/>
    <property type="match status" value="1"/>
</dbReference>
<feature type="compositionally biased region" description="Basic residues" evidence="6">
    <location>
        <begin position="1"/>
        <end position="13"/>
    </location>
</feature>
<evidence type="ECO:0000313" key="9">
    <source>
        <dbReference type="EMBL" id="KAK3925185.1"/>
    </source>
</evidence>
<dbReference type="Gene3D" id="3.40.50.150">
    <property type="entry name" value="Vaccinia Virus protein VP39"/>
    <property type="match status" value="1"/>
</dbReference>
<keyword evidence="4" id="KW-0862">Zinc</keyword>
<evidence type="ECO:0000259" key="8">
    <source>
        <dbReference type="PROSITE" id="PS51533"/>
    </source>
</evidence>
<feature type="domain" description="PWWP" evidence="7">
    <location>
        <begin position="30"/>
        <end position="91"/>
    </location>
</feature>